<dbReference type="AlphaFoldDB" id="A0A563VTT0"/>
<feature type="region of interest" description="Disordered" evidence="1">
    <location>
        <begin position="61"/>
        <end position="82"/>
    </location>
</feature>
<keyword evidence="3" id="KW-1185">Reference proteome</keyword>
<dbReference type="Proteomes" id="UP000320055">
    <property type="component" value="Unassembled WGS sequence"/>
</dbReference>
<protein>
    <submittedName>
        <fullName evidence="2">Uncharacterized protein</fullName>
    </submittedName>
</protein>
<evidence type="ECO:0000313" key="2">
    <source>
        <dbReference type="EMBL" id="VEP14850.1"/>
    </source>
</evidence>
<accession>A0A563VTT0</accession>
<dbReference type="EMBL" id="CAACVJ010000214">
    <property type="protein sequence ID" value="VEP14850.1"/>
    <property type="molecule type" value="Genomic_DNA"/>
</dbReference>
<gene>
    <name evidence="2" type="ORF">H1P_2910011</name>
</gene>
<organism evidence="2 3">
    <name type="scientific">Hyella patelloides LEGE 07179</name>
    <dbReference type="NCBI Taxonomy" id="945734"/>
    <lineage>
        <taxon>Bacteria</taxon>
        <taxon>Bacillati</taxon>
        <taxon>Cyanobacteriota</taxon>
        <taxon>Cyanophyceae</taxon>
        <taxon>Pleurocapsales</taxon>
        <taxon>Hyellaceae</taxon>
        <taxon>Hyella</taxon>
    </lineage>
</organism>
<reference evidence="2 3" key="1">
    <citation type="submission" date="2019-01" db="EMBL/GenBank/DDBJ databases">
        <authorList>
            <person name="Brito A."/>
        </authorList>
    </citation>
    <scope>NUCLEOTIDE SEQUENCE [LARGE SCALE GENOMIC DNA]</scope>
    <source>
        <strain evidence="2">1</strain>
    </source>
</reference>
<evidence type="ECO:0000256" key="1">
    <source>
        <dbReference type="SAM" id="MobiDB-lite"/>
    </source>
</evidence>
<name>A0A563VTT0_9CYAN</name>
<sequence length="82" mass="9287">MPNFGTKEQCDRWSDLIPMMTWELWLAREMMVDHPLPWQKPQINLTPGRVAQGFGTIIATLGTPASAPKPRGKSRLLATRQN</sequence>
<evidence type="ECO:0000313" key="3">
    <source>
        <dbReference type="Proteomes" id="UP000320055"/>
    </source>
</evidence>
<proteinExistence type="predicted"/>